<evidence type="ECO:0000313" key="2">
    <source>
        <dbReference type="Proteomes" id="UP001225356"/>
    </source>
</evidence>
<proteinExistence type="predicted"/>
<reference evidence="1 2" key="1">
    <citation type="submission" date="2023-07" db="EMBL/GenBank/DDBJ databases">
        <title>Sequencing the genomes of 1000 actinobacteria strains.</title>
        <authorList>
            <person name="Klenk H.-P."/>
        </authorList>
    </citation>
    <scope>NUCLEOTIDE SEQUENCE [LARGE SCALE GENOMIC DNA]</scope>
    <source>
        <strain evidence="1 2">DSM 46740</strain>
    </source>
</reference>
<gene>
    <name evidence="1" type="ORF">J2853_003967</name>
</gene>
<dbReference type="Proteomes" id="UP001225356">
    <property type="component" value="Unassembled WGS sequence"/>
</dbReference>
<dbReference type="GO" id="GO:0051301">
    <property type="term" value="P:cell division"/>
    <property type="evidence" value="ECO:0007669"/>
    <property type="project" value="UniProtKB-KW"/>
</dbReference>
<name>A0ABT9QDF1_9ACTN</name>
<keyword evidence="2" id="KW-1185">Reference proteome</keyword>
<dbReference type="EMBL" id="JAUSQU010000001">
    <property type="protein sequence ID" value="MDP9844756.1"/>
    <property type="molecule type" value="Genomic_DNA"/>
</dbReference>
<keyword evidence="1" id="KW-0131">Cell cycle</keyword>
<organism evidence="1 2">
    <name type="scientific">Streptosporangium lutulentum</name>
    <dbReference type="NCBI Taxonomy" id="1461250"/>
    <lineage>
        <taxon>Bacteria</taxon>
        <taxon>Bacillati</taxon>
        <taxon>Actinomycetota</taxon>
        <taxon>Actinomycetes</taxon>
        <taxon>Streptosporangiales</taxon>
        <taxon>Streptosporangiaceae</taxon>
        <taxon>Streptosporangium</taxon>
    </lineage>
</organism>
<sequence>MGPLGEPCAADAVAGGRDPDRPKIARMIYDRIKARTSLQPGPAVLARAGAGCPEEDSVMRAPCDTRLRPGACFIPVNHGDKAWAGSFRPDQGDLLWCVITDLAHRITKFTDTESEFVRYREELNIYLGRR</sequence>
<protein>
    <submittedName>
        <fullName evidence="1">Cell division protein YceG involved in septum cleavage</fullName>
    </submittedName>
</protein>
<comment type="caution">
    <text evidence="1">The sequence shown here is derived from an EMBL/GenBank/DDBJ whole genome shotgun (WGS) entry which is preliminary data.</text>
</comment>
<keyword evidence="1" id="KW-0132">Cell division</keyword>
<evidence type="ECO:0000313" key="1">
    <source>
        <dbReference type="EMBL" id="MDP9844756.1"/>
    </source>
</evidence>
<accession>A0ABT9QDF1</accession>